<evidence type="ECO:0000256" key="4">
    <source>
        <dbReference type="SAM" id="Phobius"/>
    </source>
</evidence>
<dbReference type="Proteomes" id="UP000275663">
    <property type="component" value="Chromosome"/>
</dbReference>
<name>A0A3S5HMC4_9BURK</name>
<evidence type="ECO:0000313" key="6">
    <source>
        <dbReference type="Proteomes" id="UP000275663"/>
    </source>
</evidence>
<evidence type="ECO:0000256" key="3">
    <source>
        <dbReference type="ARBA" id="ARBA00022679"/>
    </source>
</evidence>
<dbReference type="KEGG" id="upv:EJN92_18690"/>
<keyword evidence="3 5" id="KW-0808">Transferase</keyword>
<feature type="transmembrane region" description="Helical" evidence="4">
    <location>
        <begin position="298"/>
        <end position="324"/>
    </location>
</feature>
<keyword evidence="2" id="KW-0328">Glycosyltransferase</keyword>
<accession>A0A3S5HMC4</accession>
<dbReference type="PANTHER" id="PTHR43630:SF1">
    <property type="entry name" value="POLY-BETA-1,6-N-ACETYL-D-GLUCOSAMINE SYNTHASE"/>
    <property type="match status" value="1"/>
</dbReference>
<dbReference type="EMBL" id="CP034464">
    <property type="protein sequence ID" value="AZP14660.1"/>
    <property type="molecule type" value="Genomic_DNA"/>
</dbReference>
<keyword evidence="4" id="KW-0812">Transmembrane</keyword>
<reference evidence="5 6" key="1">
    <citation type="journal article" date="2011" name="Int. J. Syst. Evol. Microbiol.">
        <title>Description of Undibacterium oligocarboniphilum sp. nov., isolated from purified water, and Undibacterium pigrum strain CCUG 49012 as the type strain of Undibacterium parvum sp. nov., and emended descriptions of the genus Undibacterium and the species Undibacterium pigrum.</title>
        <authorList>
            <person name="Eder W."/>
            <person name="Wanner G."/>
            <person name="Ludwig W."/>
            <person name="Busse H.J."/>
            <person name="Ziemke-Kageler F."/>
            <person name="Lang E."/>
        </authorList>
    </citation>
    <scope>NUCLEOTIDE SEQUENCE [LARGE SCALE GENOMIC DNA]</scope>
    <source>
        <strain evidence="5 6">DSM 23061</strain>
    </source>
</reference>
<keyword evidence="4" id="KW-1133">Transmembrane helix</keyword>
<dbReference type="GO" id="GO:0016757">
    <property type="term" value="F:glycosyltransferase activity"/>
    <property type="evidence" value="ECO:0007669"/>
    <property type="project" value="UniProtKB-KW"/>
</dbReference>
<comment type="similarity">
    <text evidence="1">Belongs to the glycosyltransferase 2 family.</text>
</comment>
<dbReference type="AlphaFoldDB" id="A0A3S5HMC4"/>
<dbReference type="Gene3D" id="3.90.550.10">
    <property type="entry name" value="Spore Coat Polysaccharide Biosynthesis Protein SpsA, Chain A"/>
    <property type="match status" value="1"/>
</dbReference>
<dbReference type="OrthoDB" id="9806824at2"/>
<evidence type="ECO:0000313" key="5">
    <source>
        <dbReference type="EMBL" id="AZP14660.1"/>
    </source>
</evidence>
<dbReference type="SUPFAM" id="SSF53448">
    <property type="entry name" value="Nucleotide-diphospho-sugar transferases"/>
    <property type="match status" value="1"/>
</dbReference>
<dbReference type="InterPro" id="IPR029044">
    <property type="entry name" value="Nucleotide-diphossugar_trans"/>
</dbReference>
<dbReference type="RefSeq" id="WP_126130017.1">
    <property type="nucleotide sequence ID" value="NZ_CP034464.1"/>
</dbReference>
<feature type="transmembrane region" description="Helical" evidence="4">
    <location>
        <begin position="6"/>
        <end position="24"/>
    </location>
</feature>
<evidence type="ECO:0000256" key="1">
    <source>
        <dbReference type="ARBA" id="ARBA00006739"/>
    </source>
</evidence>
<evidence type="ECO:0000256" key="2">
    <source>
        <dbReference type="ARBA" id="ARBA00022676"/>
    </source>
</evidence>
<dbReference type="CDD" id="cd06423">
    <property type="entry name" value="CESA_like"/>
    <property type="match status" value="1"/>
</dbReference>
<keyword evidence="6" id="KW-1185">Reference proteome</keyword>
<keyword evidence="4" id="KW-0472">Membrane</keyword>
<feature type="transmembrane region" description="Helical" evidence="4">
    <location>
        <begin position="336"/>
        <end position="360"/>
    </location>
</feature>
<sequence>MLYLLWAVVLLILVYTARHYYFTFNRMFGKQRHPYIDIDTADWPSVTIFIAAHNEEAVIAHSLQALLEVDYPPEKLQIMPMNDRSKDRTKEIIDDFVLRFPGRITPFHRVDGKPGKAAALKDATALVNSEILIIFDADYVPGRGLIKQLVAPFFDPENGAVMGRVVPLNTGSNLLTRLLDMERSGGYQVDQQARMNLHLVPQYGGTVGGVRRAALDAVGGWRDEALAEDTDLTYRLLLDGWKTVYQNRSECYEEVPEGWGVRVRQIMRWSKGHNQAAIQYSVRLLGSKKVSWGEKLDGFLLLGVYAMSPILLFGWMLAITLFYFNPDNWLNGILALFALMSYSALGNFAAFFEIGAAVYLDGSRGRIKLMPLNYFGFLISLLAISRATFNQIVFDTLLKRTLVWDKTVRYRKPIVAHP</sequence>
<organism evidence="5 6">
    <name type="scientific">Undibacterium parvum</name>
    <dbReference type="NCBI Taxonomy" id="401471"/>
    <lineage>
        <taxon>Bacteria</taxon>
        <taxon>Pseudomonadati</taxon>
        <taxon>Pseudomonadota</taxon>
        <taxon>Betaproteobacteria</taxon>
        <taxon>Burkholderiales</taxon>
        <taxon>Oxalobacteraceae</taxon>
        <taxon>Undibacterium</taxon>
    </lineage>
</organism>
<gene>
    <name evidence="5" type="ORF">EJN92_18690</name>
</gene>
<feature type="transmembrane region" description="Helical" evidence="4">
    <location>
        <begin position="372"/>
        <end position="394"/>
    </location>
</feature>
<protein>
    <submittedName>
        <fullName evidence="5">Glycosyltransferase family 2 protein</fullName>
    </submittedName>
</protein>
<dbReference type="Pfam" id="PF13641">
    <property type="entry name" value="Glyco_tranf_2_3"/>
    <property type="match status" value="1"/>
</dbReference>
<dbReference type="PANTHER" id="PTHR43630">
    <property type="entry name" value="POLY-BETA-1,6-N-ACETYL-D-GLUCOSAMINE SYNTHASE"/>
    <property type="match status" value="1"/>
</dbReference>
<proteinExistence type="inferred from homology"/>